<feature type="compositionally biased region" description="Polar residues" evidence="1">
    <location>
        <begin position="1"/>
        <end position="11"/>
    </location>
</feature>
<name>A0A8J6E152_9EUKA</name>
<sequence>MIETPTVTGTRITREHRDRRPIGSHWEATGPHYSGARALMPPKTGLVDVIATRAGIAARRRHRQQGHHNRPPVHQPYRTTDRER</sequence>
<evidence type="ECO:0000313" key="2">
    <source>
        <dbReference type="EMBL" id="KAG9392651.1"/>
    </source>
</evidence>
<feature type="compositionally biased region" description="Basic and acidic residues" evidence="1">
    <location>
        <begin position="12"/>
        <end position="21"/>
    </location>
</feature>
<reference evidence="2" key="1">
    <citation type="submission" date="2021-05" db="EMBL/GenBank/DDBJ databases">
        <title>A free-living protist that lacks canonical eukaryotic 1 DNA replication and segregation systems.</title>
        <authorList>
            <person name="Salas-Leiva D.E."/>
            <person name="Tromer E.C."/>
            <person name="Curtis B.A."/>
            <person name="Jerlstrom-Hultqvist J."/>
            <person name="Kolisko M."/>
            <person name="Yi Z."/>
            <person name="Salas-Leiva J.S."/>
            <person name="Gallot-Lavallee L."/>
            <person name="Kops G.J.P.L."/>
            <person name="Archibald J.M."/>
            <person name="Simpson A.G.B."/>
            <person name="Roger A.J."/>
        </authorList>
    </citation>
    <scope>NUCLEOTIDE SEQUENCE</scope>
    <source>
        <strain evidence="2">BICM</strain>
    </source>
</reference>
<feature type="region of interest" description="Disordered" evidence="1">
    <location>
        <begin position="1"/>
        <end position="40"/>
    </location>
</feature>
<accession>A0A8J6E152</accession>
<comment type="caution">
    <text evidence="2">The sequence shown here is derived from an EMBL/GenBank/DDBJ whole genome shotgun (WGS) entry which is preliminary data.</text>
</comment>
<keyword evidence="3" id="KW-1185">Reference proteome</keyword>
<protein>
    <submittedName>
        <fullName evidence="2">Uncharacterized protein</fullName>
    </submittedName>
</protein>
<gene>
    <name evidence="2" type="ORF">J8273_6018</name>
</gene>
<evidence type="ECO:0000313" key="3">
    <source>
        <dbReference type="Proteomes" id="UP000717585"/>
    </source>
</evidence>
<dbReference type="EMBL" id="JAHDYR010000035">
    <property type="protein sequence ID" value="KAG9392651.1"/>
    <property type="molecule type" value="Genomic_DNA"/>
</dbReference>
<proteinExistence type="predicted"/>
<dbReference type="Proteomes" id="UP000717585">
    <property type="component" value="Unassembled WGS sequence"/>
</dbReference>
<feature type="compositionally biased region" description="Basic residues" evidence="1">
    <location>
        <begin position="58"/>
        <end position="71"/>
    </location>
</feature>
<evidence type="ECO:0000256" key="1">
    <source>
        <dbReference type="SAM" id="MobiDB-lite"/>
    </source>
</evidence>
<feature type="region of interest" description="Disordered" evidence="1">
    <location>
        <begin position="58"/>
        <end position="84"/>
    </location>
</feature>
<dbReference type="AlphaFoldDB" id="A0A8J6E152"/>
<organism evidence="2 3">
    <name type="scientific">Carpediemonas membranifera</name>
    <dbReference type="NCBI Taxonomy" id="201153"/>
    <lineage>
        <taxon>Eukaryota</taxon>
        <taxon>Metamonada</taxon>
        <taxon>Carpediemonas-like organisms</taxon>
        <taxon>Carpediemonas</taxon>
    </lineage>
</organism>